<evidence type="ECO:0000313" key="1">
    <source>
        <dbReference type="EMBL" id="WND22965.1"/>
    </source>
</evidence>
<sequence length="134" mass="14535">MAFLVNSWISSQSSGSRGRPPSYPAITPTRWVEPSRSVGGHAGPVIAVASQQLLTHGVAQHLGPDSLPMWVVEPGWEGWAARDGSAATTAGLRHRSRTDLLADALRWEREQGLHRPRRAGLAPDRERELLAAFG</sequence>
<dbReference type="Proteomes" id="UP001249394">
    <property type="component" value="Chromosome"/>
</dbReference>
<keyword evidence="2" id="KW-1185">Reference proteome</keyword>
<organism evidence="1 2">
    <name type="scientific">Streptomyces violaceus</name>
    <name type="common">Streptomyces venezuelae</name>
    <dbReference type="NCBI Taxonomy" id="1936"/>
    <lineage>
        <taxon>Bacteria</taxon>
        <taxon>Bacillati</taxon>
        <taxon>Actinomycetota</taxon>
        <taxon>Actinomycetes</taxon>
        <taxon>Kitasatosporales</taxon>
        <taxon>Streptomycetaceae</taxon>
        <taxon>Streptomyces</taxon>
    </lineage>
</organism>
<evidence type="ECO:0000313" key="2">
    <source>
        <dbReference type="Proteomes" id="UP001249394"/>
    </source>
</evidence>
<proteinExistence type="predicted"/>
<accession>A0ABY9UMJ2</accession>
<gene>
    <name evidence="1" type="ORF">RI060_38955</name>
</gene>
<dbReference type="EMBL" id="CP134213">
    <property type="protein sequence ID" value="WND22965.1"/>
    <property type="molecule type" value="Genomic_DNA"/>
</dbReference>
<protein>
    <submittedName>
        <fullName evidence="1">Uncharacterized protein</fullName>
    </submittedName>
</protein>
<reference evidence="1 2" key="1">
    <citation type="submission" date="2023-09" db="EMBL/GenBank/DDBJ databases">
        <title>The genome sequence of Streptomyces anthocyanicus.</title>
        <authorList>
            <person name="Mo P."/>
        </authorList>
    </citation>
    <scope>NUCLEOTIDE SEQUENCE [LARGE SCALE GENOMIC DNA]</scope>
    <source>
        <strain evidence="1 2">JCM 4387</strain>
    </source>
</reference>
<name>A0ABY9UMJ2_STRVL</name>